<reference evidence="2 3" key="1">
    <citation type="submission" date="2018-06" db="EMBL/GenBank/DDBJ databases">
        <authorList>
            <consortium name="Pathogen Informatics"/>
            <person name="Doyle S."/>
        </authorList>
    </citation>
    <scope>NUCLEOTIDE SEQUENCE [LARGE SCALE GENOMIC DNA]</scope>
    <source>
        <strain evidence="2 3">NCTC11157</strain>
    </source>
</reference>
<dbReference type="AlphaFoldDB" id="A0A379DW07"/>
<dbReference type="Proteomes" id="UP000254072">
    <property type="component" value="Unassembled WGS sequence"/>
</dbReference>
<gene>
    <name evidence="2" type="ORF">NCTC11157_00212</name>
</gene>
<keyword evidence="1" id="KW-0812">Transmembrane</keyword>
<organism evidence="2 3">
    <name type="scientific">Prevotella disiens</name>
    <dbReference type="NCBI Taxonomy" id="28130"/>
    <lineage>
        <taxon>Bacteria</taxon>
        <taxon>Pseudomonadati</taxon>
        <taxon>Bacteroidota</taxon>
        <taxon>Bacteroidia</taxon>
        <taxon>Bacteroidales</taxon>
        <taxon>Prevotellaceae</taxon>
        <taxon>Prevotella</taxon>
    </lineage>
</organism>
<accession>A0A379DW07</accession>
<evidence type="ECO:0000313" key="3">
    <source>
        <dbReference type="Proteomes" id="UP000254072"/>
    </source>
</evidence>
<feature type="transmembrane region" description="Helical" evidence="1">
    <location>
        <begin position="48"/>
        <end position="68"/>
    </location>
</feature>
<protein>
    <submittedName>
        <fullName evidence="2">Uncharacterized protein</fullName>
    </submittedName>
</protein>
<evidence type="ECO:0000256" key="1">
    <source>
        <dbReference type="SAM" id="Phobius"/>
    </source>
</evidence>
<sequence length="72" mass="8399">MDISTNNGFILLGILIGNTFHIEWLTYLISVFCILSIYNLIKYEHRKITYVYSILLLFLYGASLYVTIFNTP</sequence>
<proteinExistence type="predicted"/>
<keyword evidence="1" id="KW-0472">Membrane</keyword>
<name>A0A379DW07_9BACT</name>
<evidence type="ECO:0000313" key="2">
    <source>
        <dbReference type="EMBL" id="SUB84509.1"/>
    </source>
</evidence>
<keyword evidence="1" id="KW-1133">Transmembrane helix</keyword>
<dbReference type="EMBL" id="UGTL01000001">
    <property type="protein sequence ID" value="SUB84509.1"/>
    <property type="molecule type" value="Genomic_DNA"/>
</dbReference>
<feature type="transmembrane region" description="Helical" evidence="1">
    <location>
        <begin position="24"/>
        <end position="41"/>
    </location>
</feature>